<keyword evidence="1" id="KW-1133">Transmembrane helix</keyword>
<gene>
    <name evidence="2" type="ORF">Raf01_87030</name>
</gene>
<dbReference type="Proteomes" id="UP000642748">
    <property type="component" value="Unassembled WGS sequence"/>
</dbReference>
<keyword evidence="1" id="KW-0812">Transmembrane</keyword>
<accession>A0A8J3VW74</accession>
<organism evidence="2 3">
    <name type="scientific">Rugosimonospora africana</name>
    <dbReference type="NCBI Taxonomy" id="556532"/>
    <lineage>
        <taxon>Bacteria</taxon>
        <taxon>Bacillati</taxon>
        <taxon>Actinomycetota</taxon>
        <taxon>Actinomycetes</taxon>
        <taxon>Micromonosporales</taxon>
        <taxon>Micromonosporaceae</taxon>
        <taxon>Rugosimonospora</taxon>
    </lineage>
</organism>
<evidence type="ECO:0000313" key="2">
    <source>
        <dbReference type="EMBL" id="GIH20531.1"/>
    </source>
</evidence>
<dbReference type="AlphaFoldDB" id="A0A8J3VW74"/>
<feature type="transmembrane region" description="Helical" evidence="1">
    <location>
        <begin position="37"/>
        <end position="58"/>
    </location>
</feature>
<name>A0A8J3VW74_9ACTN</name>
<reference evidence="2" key="1">
    <citation type="submission" date="2021-01" db="EMBL/GenBank/DDBJ databases">
        <title>Whole genome shotgun sequence of Rugosimonospora africana NBRC 104875.</title>
        <authorList>
            <person name="Komaki H."/>
            <person name="Tamura T."/>
        </authorList>
    </citation>
    <scope>NUCLEOTIDE SEQUENCE</scope>
    <source>
        <strain evidence="2">NBRC 104875</strain>
    </source>
</reference>
<evidence type="ECO:0000313" key="3">
    <source>
        <dbReference type="Proteomes" id="UP000642748"/>
    </source>
</evidence>
<keyword evidence="3" id="KW-1185">Reference proteome</keyword>
<sequence>MDATLMNAQAAPASPNNAMTRAVRDQIYFGGQHSPTALLVLSAWIVGGLLVIGIADWVHLLHRRYAVHSLADICAPESDCLCDRPM</sequence>
<evidence type="ECO:0000256" key="1">
    <source>
        <dbReference type="SAM" id="Phobius"/>
    </source>
</evidence>
<dbReference type="EMBL" id="BONZ01000100">
    <property type="protein sequence ID" value="GIH20531.1"/>
    <property type="molecule type" value="Genomic_DNA"/>
</dbReference>
<proteinExistence type="predicted"/>
<protein>
    <submittedName>
        <fullName evidence="2">Uncharacterized protein</fullName>
    </submittedName>
</protein>
<dbReference type="RefSeq" id="WP_203923961.1">
    <property type="nucleotide sequence ID" value="NZ_BONZ01000100.1"/>
</dbReference>
<comment type="caution">
    <text evidence="2">The sequence shown here is derived from an EMBL/GenBank/DDBJ whole genome shotgun (WGS) entry which is preliminary data.</text>
</comment>
<keyword evidence="1" id="KW-0472">Membrane</keyword>